<reference evidence="4 5" key="1">
    <citation type="submission" date="2018-11" db="EMBL/GenBank/DDBJ databases">
        <title>Sequencing the genomes of 1000 actinobacteria strains.</title>
        <authorList>
            <person name="Klenk H.-P."/>
        </authorList>
    </citation>
    <scope>NUCLEOTIDE SEQUENCE [LARGE SCALE GENOMIC DNA]</scope>
    <source>
        <strain evidence="2 5">DSM 44780</strain>
        <strain evidence="3 4">DSM 44781</strain>
    </source>
</reference>
<keyword evidence="4" id="KW-1185">Reference proteome</keyword>
<sequence length="66" mass="7245">MSYATLQAETFPGPSGRRPLPDSRTCAEPRPLLRLVRSARAAGRLRAARVRRAAWCAVRGTRAPSQ</sequence>
<comment type="caution">
    <text evidence="3">The sequence shown here is derived from an EMBL/GenBank/DDBJ whole genome shotgun (WGS) entry which is preliminary data.</text>
</comment>
<dbReference type="Proteomes" id="UP000267408">
    <property type="component" value="Unassembled WGS sequence"/>
</dbReference>
<dbReference type="Proteomes" id="UP000266906">
    <property type="component" value="Unassembled WGS sequence"/>
</dbReference>
<organism evidence="3 4">
    <name type="scientific">Kitasatospora cineracea</name>
    <dbReference type="NCBI Taxonomy" id="88074"/>
    <lineage>
        <taxon>Bacteria</taxon>
        <taxon>Bacillati</taxon>
        <taxon>Actinomycetota</taxon>
        <taxon>Actinomycetes</taxon>
        <taxon>Kitasatosporales</taxon>
        <taxon>Streptomycetaceae</taxon>
        <taxon>Kitasatospora</taxon>
    </lineage>
</organism>
<proteinExistence type="predicted"/>
<dbReference type="AlphaFoldDB" id="A0A3N4R060"/>
<evidence type="ECO:0000313" key="5">
    <source>
        <dbReference type="Proteomes" id="UP000267408"/>
    </source>
</evidence>
<dbReference type="RefSeq" id="WP_123564151.1">
    <property type="nucleotide sequence ID" value="NZ_JBEYIY010000023.1"/>
</dbReference>
<evidence type="ECO:0000313" key="2">
    <source>
        <dbReference type="EMBL" id="ROR34037.1"/>
    </source>
</evidence>
<gene>
    <name evidence="3" type="ORF">EDD38_7590</name>
    <name evidence="2" type="ORF">EDD39_7598</name>
</gene>
<accession>A0A3N4R060</accession>
<dbReference type="EMBL" id="RKQG01000005">
    <property type="protein sequence ID" value="RPE26953.1"/>
    <property type="molecule type" value="Genomic_DNA"/>
</dbReference>
<accession>A0A8G1U962</accession>
<evidence type="ECO:0000313" key="3">
    <source>
        <dbReference type="EMBL" id="RPE26953.1"/>
    </source>
</evidence>
<name>A0A3N4R060_9ACTN</name>
<feature type="region of interest" description="Disordered" evidence="1">
    <location>
        <begin position="1"/>
        <end position="26"/>
    </location>
</feature>
<dbReference type="EMBL" id="RJVJ01000004">
    <property type="protein sequence ID" value="ROR34037.1"/>
    <property type="molecule type" value="Genomic_DNA"/>
</dbReference>
<protein>
    <submittedName>
        <fullName evidence="3">Uncharacterized protein</fullName>
    </submittedName>
</protein>
<evidence type="ECO:0000256" key="1">
    <source>
        <dbReference type="SAM" id="MobiDB-lite"/>
    </source>
</evidence>
<evidence type="ECO:0000313" key="4">
    <source>
        <dbReference type="Proteomes" id="UP000266906"/>
    </source>
</evidence>